<name>A0A1H3JT38_9ACTN</name>
<dbReference type="SUPFAM" id="SSF52172">
    <property type="entry name" value="CheY-like"/>
    <property type="match status" value="1"/>
</dbReference>
<evidence type="ECO:0000259" key="6">
    <source>
        <dbReference type="PROSITE" id="PS50110"/>
    </source>
</evidence>
<dbReference type="STRING" id="405436.SAMN05444365_102230"/>
<organism evidence="7 8">
    <name type="scientific">Micromonospora pattaloongensis</name>
    <dbReference type="NCBI Taxonomy" id="405436"/>
    <lineage>
        <taxon>Bacteria</taxon>
        <taxon>Bacillati</taxon>
        <taxon>Actinomycetota</taxon>
        <taxon>Actinomycetes</taxon>
        <taxon>Micromonosporales</taxon>
        <taxon>Micromonosporaceae</taxon>
        <taxon>Micromonospora</taxon>
    </lineage>
</organism>
<protein>
    <submittedName>
        <fullName evidence="7">Regulatory protein, luxR family</fullName>
    </submittedName>
</protein>
<dbReference type="PROSITE" id="PS50110">
    <property type="entry name" value="RESPONSE_REGULATORY"/>
    <property type="match status" value="1"/>
</dbReference>
<evidence type="ECO:0000256" key="1">
    <source>
        <dbReference type="ARBA" id="ARBA00023015"/>
    </source>
</evidence>
<dbReference type="AlphaFoldDB" id="A0A1H3JT38"/>
<dbReference type="GO" id="GO:0006355">
    <property type="term" value="P:regulation of DNA-templated transcription"/>
    <property type="evidence" value="ECO:0007669"/>
    <property type="project" value="InterPro"/>
</dbReference>
<sequence length="128" mass="13777">MFAAMRAGARGYLVKGADQERILAAIRAVASGEVVFGRAVADQALAFLTGTAGRRRRSGDPFPRLTDREVEVLGLIGRGFTNADIARRLVLSEKTVRNHVSNVFTKINVMDRAHAAVRAREAGLVSDG</sequence>
<dbReference type="Proteomes" id="UP000242415">
    <property type="component" value="Unassembled WGS sequence"/>
</dbReference>
<evidence type="ECO:0000256" key="2">
    <source>
        <dbReference type="ARBA" id="ARBA00023125"/>
    </source>
</evidence>
<dbReference type="GO" id="GO:0003677">
    <property type="term" value="F:DNA binding"/>
    <property type="evidence" value="ECO:0007669"/>
    <property type="project" value="UniProtKB-KW"/>
</dbReference>
<gene>
    <name evidence="7" type="ORF">SAMN05444365_102230</name>
</gene>
<proteinExistence type="predicted"/>
<dbReference type="RefSeq" id="WP_217634801.1">
    <property type="nucleotide sequence ID" value="NZ_FNPH01000002.1"/>
</dbReference>
<dbReference type="GO" id="GO:0000160">
    <property type="term" value="P:phosphorelay signal transduction system"/>
    <property type="evidence" value="ECO:0007669"/>
    <property type="project" value="InterPro"/>
</dbReference>
<dbReference type="Pfam" id="PF00196">
    <property type="entry name" value="GerE"/>
    <property type="match status" value="1"/>
</dbReference>
<keyword evidence="3" id="KW-0804">Transcription</keyword>
<dbReference type="SUPFAM" id="SSF46894">
    <property type="entry name" value="C-terminal effector domain of the bipartite response regulators"/>
    <property type="match status" value="1"/>
</dbReference>
<feature type="domain" description="HTH luxR-type" evidence="5">
    <location>
        <begin position="58"/>
        <end position="123"/>
    </location>
</feature>
<evidence type="ECO:0000256" key="3">
    <source>
        <dbReference type="ARBA" id="ARBA00023163"/>
    </source>
</evidence>
<dbReference type="EMBL" id="FNPH01000002">
    <property type="protein sequence ID" value="SDY42685.1"/>
    <property type="molecule type" value="Genomic_DNA"/>
</dbReference>
<dbReference type="Gene3D" id="3.40.50.2300">
    <property type="match status" value="1"/>
</dbReference>
<evidence type="ECO:0000313" key="7">
    <source>
        <dbReference type="EMBL" id="SDY42685.1"/>
    </source>
</evidence>
<reference evidence="8" key="1">
    <citation type="submission" date="2016-10" db="EMBL/GenBank/DDBJ databases">
        <authorList>
            <person name="Varghese N."/>
            <person name="Submissions S."/>
        </authorList>
    </citation>
    <scope>NUCLEOTIDE SEQUENCE [LARGE SCALE GENOMIC DNA]</scope>
    <source>
        <strain evidence="8">DSM 45245</strain>
    </source>
</reference>
<dbReference type="InterPro" id="IPR011006">
    <property type="entry name" value="CheY-like_superfamily"/>
</dbReference>
<keyword evidence="8" id="KW-1185">Reference proteome</keyword>
<feature type="domain" description="Response regulatory" evidence="6">
    <location>
        <begin position="1"/>
        <end position="30"/>
    </location>
</feature>
<comment type="caution">
    <text evidence="4">Lacks conserved residue(s) required for the propagation of feature annotation.</text>
</comment>
<accession>A0A1H3JT38</accession>
<dbReference type="PROSITE" id="PS00622">
    <property type="entry name" value="HTH_LUXR_1"/>
    <property type="match status" value="1"/>
</dbReference>
<dbReference type="PANTHER" id="PTHR44688">
    <property type="entry name" value="DNA-BINDING TRANSCRIPTIONAL ACTIVATOR DEVR_DOSR"/>
    <property type="match status" value="1"/>
</dbReference>
<evidence type="ECO:0000313" key="8">
    <source>
        <dbReference type="Proteomes" id="UP000242415"/>
    </source>
</evidence>
<dbReference type="InterPro" id="IPR016032">
    <property type="entry name" value="Sig_transdc_resp-reg_C-effctor"/>
</dbReference>
<keyword evidence="2" id="KW-0238">DNA-binding</keyword>
<dbReference type="PRINTS" id="PR00038">
    <property type="entry name" value="HTHLUXR"/>
</dbReference>
<dbReference type="InterPro" id="IPR001789">
    <property type="entry name" value="Sig_transdc_resp-reg_receiver"/>
</dbReference>
<dbReference type="SMART" id="SM00421">
    <property type="entry name" value="HTH_LUXR"/>
    <property type="match status" value="1"/>
</dbReference>
<dbReference type="PROSITE" id="PS50043">
    <property type="entry name" value="HTH_LUXR_2"/>
    <property type="match status" value="1"/>
</dbReference>
<keyword evidence="1" id="KW-0805">Transcription regulation</keyword>
<dbReference type="CDD" id="cd06170">
    <property type="entry name" value="LuxR_C_like"/>
    <property type="match status" value="1"/>
</dbReference>
<evidence type="ECO:0000259" key="5">
    <source>
        <dbReference type="PROSITE" id="PS50043"/>
    </source>
</evidence>
<dbReference type="InterPro" id="IPR000792">
    <property type="entry name" value="Tscrpt_reg_LuxR_C"/>
</dbReference>
<evidence type="ECO:0000256" key="4">
    <source>
        <dbReference type="PROSITE-ProRule" id="PRU00169"/>
    </source>
</evidence>
<dbReference type="PANTHER" id="PTHR44688:SF16">
    <property type="entry name" value="DNA-BINDING TRANSCRIPTIONAL ACTIVATOR DEVR_DOSR"/>
    <property type="match status" value="1"/>
</dbReference>